<dbReference type="SUPFAM" id="SSF53474">
    <property type="entry name" value="alpha/beta-Hydrolases"/>
    <property type="match status" value="1"/>
</dbReference>
<dbReference type="AlphaFoldDB" id="A0AAX3N524"/>
<protein>
    <submittedName>
        <fullName evidence="3">Prolyl oligopeptidase family serine peptidase</fullName>
    </submittedName>
</protein>
<sequence length="286" mass="32363">MIYHVTYPSQGLQVKGYLSLPLGYQLSESAARDLLHGRFSSNEQPAIQLTSTLHQETNTELTSKKWPVFIYCRGGIGNFGKVRTHWVEEFSKHDHIVFAPSYRGTEGGEGRDLFGGEDKHDVYAAVRLLSELPFVDPEQISIMGFSRGAINAAYTAVEMPSIHKLVLWSGVSDMTQTYEDRVDLRRTFKRVIGGPPWKNPDAYLERSPLAIAEQIPCPILIVHGTDDVQVSFSQGEKMFERLNHSRDDVDFHRYEGLGHHFPQELHQAAIARMFDWIGAEPHEAVL</sequence>
<reference evidence="3 6" key="1">
    <citation type="submission" date="2023-02" db="EMBL/GenBank/DDBJ databases">
        <title>Pathogen: clinical or host-associated sample.</title>
        <authorList>
            <person name="Hergert J."/>
            <person name="Casey R."/>
            <person name="Wagner J."/>
            <person name="Young E.L."/>
            <person name="Oakeson K.F."/>
        </authorList>
    </citation>
    <scope>NUCLEOTIDE SEQUENCE</scope>
    <source>
        <strain evidence="4 6">2022CK-00829</strain>
        <strain evidence="3">2022CK-00830</strain>
    </source>
</reference>
<organism evidence="3 5">
    <name type="scientific">Paenibacillus urinalis</name>
    <dbReference type="NCBI Taxonomy" id="521520"/>
    <lineage>
        <taxon>Bacteria</taxon>
        <taxon>Bacillati</taxon>
        <taxon>Bacillota</taxon>
        <taxon>Bacilli</taxon>
        <taxon>Bacillales</taxon>
        <taxon>Paenibacillaceae</taxon>
        <taxon>Paenibacillus</taxon>
    </lineage>
</organism>
<proteinExistence type="predicted"/>
<evidence type="ECO:0000313" key="3">
    <source>
        <dbReference type="EMBL" id="WDH84677.1"/>
    </source>
</evidence>
<dbReference type="RefSeq" id="WP_047909551.1">
    <property type="nucleotide sequence ID" value="NZ_CP118101.1"/>
</dbReference>
<evidence type="ECO:0000313" key="4">
    <source>
        <dbReference type="EMBL" id="WDI04359.1"/>
    </source>
</evidence>
<dbReference type="GO" id="GO:0008236">
    <property type="term" value="F:serine-type peptidase activity"/>
    <property type="evidence" value="ECO:0007669"/>
    <property type="project" value="InterPro"/>
</dbReference>
<accession>A0AAX3N524</accession>
<evidence type="ECO:0000256" key="1">
    <source>
        <dbReference type="ARBA" id="ARBA00022801"/>
    </source>
</evidence>
<name>A0AAX3N524_9BACL</name>
<evidence type="ECO:0000259" key="2">
    <source>
        <dbReference type="Pfam" id="PF00326"/>
    </source>
</evidence>
<dbReference type="EMBL" id="CP118101">
    <property type="protein sequence ID" value="WDH84677.1"/>
    <property type="molecule type" value="Genomic_DNA"/>
</dbReference>
<feature type="domain" description="Peptidase S9 prolyl oligopeptidase catalytic" evidence="2">
    <location>
        <begin position="91"/>
        <end position="277"/>
    </location>
</feature>
<dbReference type="InterPro" id="IPR050300">
    <property type="entry name" value="GDXG_lipolytic_enzyme"/>
</dbReference>
<keyword evidence="6" id="KW-1185">Reference proteome</keyword>
<dbReference type="InterPro" id="IPR029058">
    <property type="entry name" value="AB_hydrolase_fold"/>
</dbReference>
<dbReference type="InterPro" id="IPR001375">
    <property type="entry name" value="Peptidase_S9_cat"/>
</dbReference>
<evidence type="ECO:0000313" key="6">
    <source>
        <dbReference type="Proteomes" id="UP001221519"/>
    </source>
</evidence>
<evidence type="ECO:0000313" key="5">
    <source>
        <dbReference type="Proteomes" id="UP001220962"/>
    </source>
</evidence>
<dbReference type="EMBL" id="CP118108">
    <property type="protein sequence ID" value="WDI04359.1"/>
    <property type="molecule type" value="Genomic_DNA"/>
</dbReference>
<gene>
    <name evidence="3" type="ORF">PUW23_10880</name>
    <name evidence="4" type="ORF">PUW25_10565</name>
</gene>
<dbReference type="Pfam" id="PF00326">
    <property type="entry name" value="Peptidase_S9"/>
    <property type="match status" value="1"/>
</dbReference>
<dbReference type="Gene3D" id="3.40.50.1820">
    <property type="entry name" value="alpha/beta hydrolase"/>
    <property type="match status" value="1"/>
</dbReference>
<keyword evidence="1" id="KW-0378">Hydrolase</keyword>
<dbReference type="Proteomes" id="UP001220962">
    <property type="component" value="Chromosome"/>
</dbReference>
<dbReference type="GO" id="GO:0006508">
    <property type="term" value="P:proteolysis"/>
    <property type="evidence" value="ECO:0007669"/>
    <property type="project" value="InterPro"/>
</dbReference>
<dbReference type="PANTHER" id="PTHR48081">
    <property type="entry name" value="AB HYDROLASE SUPERFAMILY PROTEIN C4A8.06C"/>
    <property type="match status" value="1"/>
</dbReference>
<dbReference type="Proteomes" id="UP001221519">
    <property type="component" value="Chromosome"/>
</dbReference>